<accession>A0A4R1ETE8</accession>
<keyword evidence="2" id="KW-1185">Reference proteome</keyword>
<dbReference type="EMBL" id="SMFQ01000004">
    <property type="protein sequence ID" value="TCJ84483.1"/>
    <property type="molecule type" value="Genomic_DNA"/>
</dbReference>
<evidence type="ECO:0000313" key="2">
    <source>
        <dbReference type="Proteomes" id="UP000294887"/>
    </source>
</evidence>
<sequence length="77" mass="9182">MLLILQKVDEQICKKWIYSFSQKWIQHIPGKIFIGSNPLMHIPIKRFGIEESNHLSASDEFLYRLIRDSKLYVYSLI</sequence>
<protein>
    <submittedName>
        <fullName evidence="1">Uncharacterized protein</fullName>
    </submittedName>
</protein>
<name>A0A4R1ETE8_9GAMM</name>
<gene>
    <name evidence="1" type="ORF">EV695_2440</name>
</gene>
<proteinExistence type="predicted"/>
<dbReference type="AlphaFoldDB" id="A0A4R1ETE8"/>
<organism evidence="1 2">
    <name type="scientific">Cocleimonas flava</name>
    <dbReference type="NCBI Taxonomy" id="634765"/>
    <lineage>
        <taxon>Bacteria</taxon>
        <taxon>Pseudomonadati</taxon>
        <taxon>Pseudomonadota</taxon>
        <taxon>Gammaproteobacteria</taxon>
        <taxon>Thiotrichales</taxon>
        <taxon>Thiotrichaceae</taxon>
        <taxon>Cocleimonas</taxon>
    </lineage>
</organism>
<evidence type="ECO:0000313" key="1">
    <source>
        <dbReference type="EMBL" id="TCJ84483.1"/>
    </source>
</evidence>
<dbReference type="Proteomes" id="UP000294887">
    <property type="component" value="Unassembled WGS sequence"/>
</dbReference>
<comment type="caution">
    <text evidence="1">The sequence shown here is derived from an EMBL/GenBank/DDBJ whole genome shotgun (WGS) entry which is preliminary data.</text>
</comment>
<reference evidence="1 2" key="1">
    <citation type="submission" date="2019-03" db="EMBL/GenBank/DDBJ databases">
        <title>Genomic Encyclopedia of Type Strains, Phase IV (KMG-IV): sequencing the most valuable type-strain genomes for metagenomic binning, comparative biology and taxonomic classification.</title>
        <authorList>
            <person name="Goeker M."/>
        </authorList>
    </citation>
    <scope>NUCLEOTIDE SEQUENCE [LARGE SCALE GENOMIC DNA]</scope>
    <source>
        <strain evidence="1 2">DSM 24830</strain>
    </source>
</reference>